<dbReference type="Proteomes" id="UP001610063">
    <property type="component" value="Unassembled WGS sequence"/>
</dbReference>
<evidence type="ECO:0000313" key="1">
    <source>
        <dbReference type="EMBL" id="MFH6985335.1"/>
    </source>
</evidence>
<dbReference type="PANTHER" id="PTHR17985:SF8">
    <property type="entry name" value="TRANSPORT AND GOLGI ORGANIZATION PROTEIN 2 HOMOLOG"/>
    <property type="match status" value="1"/>
</dbReference>
<dbReference type="InterPro" id="IPR008551">
    <property type="entry name" value="TANGO2"/>
</dbReference>
<keyword evidence="2" id="KW-1185">Reference proteome</keyword>
<accession>A0ABW7NCR8</accession>
<comment type="caution">
    <text evidence="1">The sequence shown here is derived from an EMBL/GenBank/DDBJ whole genome shotgun (WGS) entry which is preliminary data.</text>
</comment>
<gene>
    <name evidence="1" type="ORF">ACHKAR_17915</name>
</gene>
<proteinExistence type="predicted"/>
<protein>
    <submittedName>
        <fullName evidence="1">NRDE family protein</fullName>
    </submittedName>
</protein>
<reference evidence="1 2" key="1">
    <citation type="journal article" date="2013" name="Int. J. Syst. Evol. Microbiol.">
        <title>Marinoscillum luteum sp. nov., isolated from marine sediment.</title>
        <authorList>
            <person name="Cha I.T."/>
            <person name="Park S.J."/>
            <person name="Kim S.J."/>
            <person name="Kim J.G."/>
            <person name="Jung M.Y."/>
            <person name="Shin K.S."/>
            <person name="Kwon K.K."/>
            <person name="Yang S.H."/>
            <person name="Seo Y.S."/>
            <person name="Rhee S.K."/>
        </authorList>
    </citation>
    <scope>NUCLEOTIDE SEQUENCE [LARGE SCALE GENOMIC DNA]</scope>
    <source>
        <strain evidence="1 2">KCTC 23939</strain>
    </source>
</reference>
<dbReference type="EMBL" id="JBIPKE010000019">
    <property type="protein sequence ID" value="MFH6985335.1"/>
    <property type="molecule type" value="Genomic_DNA"/>
</dbReference>
<dbReference type="PANTHER" id="PTHR17985">
    <property type="entry name" value="SER/THR-RICH PROTEIN T10 IN DGCR REGION"/>
    <property type="match status" value="1"/>
</dbReference>
<evidence type="ECO:0000313" key="2">
    <source>
        <dbReference type="Proteomes" id="UP001610063"/>
    </source>
</evidence>
<dbReference type="RefSeq" id="WP_395418809.1">
    <property type="nucleotide sequence ID" value="NZ_JBIPKE010000019.1"/>
</dbReference>
<name>A0ABW7NCR8_9BACT</name>
<dbReference type="Pfam" id="PF05742">
    <property type="entry name" value="TANGO2"/>
    <property type="match status" value="1"/>
</dbReference>
<sequence>MCLIVFAWDVHPKYKLIVAANRDEFYARPTAPAAFWHDEPSILGGRDLQAGGSWMTVSKQGHFAAVTNYRDLSNIRENVRSRGEIPIRFMDPAQQPLNYVEDLHERSTAYNGFNVLAATPQMMTHYSNYERKANVIAPGIHGLSNALLDTPWPKVELAKTKFQELIGNSFSHEELIEMMSDTSTAGDSILPDTGVSKEMEKALSAMCIRMENYGTCCSTVITMDRDGQIEFSEKSYPVGDRVEKTVNYQFKTQKN</sequence>
<organism evidence="1 2">
    <name type="scientific">Marinoscillum luteum</name>
    <dbReference type="NCBI Taxonomy" id="861051"/>
    <lineage>
        <taxon>Bacteria</taxon>
        <taxon>Pseudomonadati</taxon>
        <taxon>Bacteroidota</taxon>
        <taxon>Cytophagia</taxon>
        <taxon>Cytophagales</taxon>
        <taxon>Reichenbachiellaceae</taxon>
        <taxon>Marinoscillum</taxon>
    </lineage>
</organism>